<keyword evidence="4" id="KW-0548">Nucleotidyltransferase</keyword>
<dbReference type="EMBL" id="LN679975">
    <property type="protein sequence ID" value="CEL63601.1"/>
    <property type="molecule type" value="Genomic_DNA"/>
</dbReference>
<dbReference type="STRING" id="1108050.M5BUS0"/>
<dbReference type="InterPro" id="IPR054722">
    <property type="entry name" value="PolX-like_BBD"/>
</dbReference>
<dbReference type="Pfam" id="PF22936">
    <property type="entry name" value="Pol_BBD"/>
    <property type="match status" value="1"/>
</dbReference>
<evidence type="ECO:0000313" key="4">
    <source>
        <dbReference type="EMBL" id="CCO30981.1"/>
    </source>
</evidence>
<dbReference type="GO" id="GO:0003964">
    <property type="term" value="F:RNA-directed DNA polymerase activity"/>
    <property type="evidence" value="ECO:0007669"/>
    <property type="project" value="UniProtKB-EC"/>
</dbReference>
<evidence type="ECO:0000256" key="2">
    <source>
        <dbReference type="SAM" id="MobiDB-lite"/>
    </source>
</evidence>
<dbReference type="PROSITE" id="PS50158">
    <property type="entry name" value="ZF_CCHC"/>
    <property type="match status" value="1"/>
</dbReference>
<keyword evidence="4" id="KW-0808">Transferase</keyword>
<keyword evidence="1" id="KW-0862">Zinc</keyword>
<accession>M5BUS0</accession>
<evidence type="ECO:0000259" key="3">
    <source>
        <dbReference type="PROSITE" id="PS50158"/>
    </source>
</evidence>
<dbReference type="InterPro" id="IPR025724">
    <property type="entry name" value="GAG-pre-integrase_dom"/>
</dbReference>
<sequence>MSNNDYSSKKTYEIPQLKGDGSNYTAWKFRQEIVLGLRGLIEIAEGTDEPPEQLTEAEAREDSKVSGYQDQLAKWKKRDREAYAQITLNMEDEAMADVMRTRTARDAWKKVIERWEGKGVQSLSFLYQQLTTAKIEEDEDIATAFNNIRSLAKKMETLGEPISDLMLAQMMMTALPPSYSVVTSVIQTTNQASAVNPDMVQDTVLAEEERRRKGSGGLSAMFSQHLSKSKQSNGKSSNKKKNKKDKGPACLNCGKGGHSKAECWAKGGGAEGTGPHQRKKAEKQAKDKESSSTTKSESAKVAVTSEPIQTQLYALPAIDSYSPTDSWLLDSGASRHMTPNRQWFATYCPLASPVSVRIGNGKQIPAAGIGRIFVTLRNRQGKDTEAVIKEVLHVPDLQANLISVQELVNGGTNVVFQKGSGAILTANQGQGPEIGYAHQSKSLYQLNARVTHTEEIAHVGHVEPDDENEQDDREAQEFVAYAASTVARADLTTWHRRLGHISYEYVLEMVKSGAVKGMDIIGSRSPPKSPCSPCIQAKHARSPFRESQNHASQVLELMHSDLHGPTKVQAIGGYQYFSVTIDNKSRKMFVHILRSKNDYEASFKALKPLIDVVDFTRRGGT</sequence>
<name>M5BUS0_THACB</name>
<dbReference type="GO" id="GO:0008270">
    <property type="term" value="F:zinc ion binding"/>
    <property type="evidence" value="ECO:0007669"/>
    <property type="project" value="UniProtKB-KW"/>
</dbReference>
<keyword evidence="1" id="KW-0479">Metal-binding</keyword>
<dbReference type="Proteomes" id="UP000059188">
    <property type="component" value="Unassembled WGS sequence"/>
</dbReference>
<dbReference type="EC" id="2.7.7.49" evidence="4"/>
<dbReference type="PANTHER" id="PTHR47592">
    <property type="entry name" value="PBF68 PROTEIN"/>
    <property type="match status" value="1"/>
</dbReference>
<evidence type="ECO:0000313" key="5">
    <source>
        <dbReference type="EMBL" id="CEL63601.1"/>
    </source>
</evidence>
<feature type="region of interest" description="Disordered" evidence="2">
    <location>
        <begin position="208"/>
        <end position="252"/>
    </location>
</feature>
<dbReference type="EMBL" id="CAOJ01007323">
    <property type="protein sequence ID" value="CCO30981.1"/>
    <property type="molecule type" value="Genomic_DNA"/>
</dbReference>
<reference evidence="4 6" key="2">
    <citation type="journal article" date="2013" name="J. Biotechnol.">
        <title>Establishment and interpretation of the genome sequence of the phytopathogenic fungus Rhizoctonia solani AG1-IB isolate 7/3/14.</title>
        <authorList>
            <person name="Wibberg D.W."/>
            <person name="Jelonek L.J."/>
            <person name="Rupp O.R."/>
            <person name="Hennig M.H."/>
            <person name="Eikmeyer F.E."/>
            <person name="Goesmann A.G."/>
            <person name="Hartmann A.H."/>
            <person name="Borriss R.B."/>
            <person name="Grosch R.G."/>
            <person name="Puehler A.P."/>
            <person name="Schlueter A.S."/>
        </authorList>
    </citation>
    <scope>NUCLEOTIDE SEQUENCE [LARGE SCALE GENOMIC DNA]</scope>
    <source>
        <strain evidence="6">AG1-IB / isolate 7/3/14</strain>
        <strain evidence="4">Isolate 7/3/14</strain>
    </source>
</reference>
<keyword evidence="7" id="KW-1185">Reference proteome</keyword>
<reference evidence="5 7" key="3">
    <citation type="submission" date="2014-11" db="EMBL/GenBank/DDBJ databases">
        <authorList>
            <person name="Wibberg Daniel"/>
        </authorList>
    </citation>
    <scope>NUCLEOTIDE SEQUENCE [LARGE SCALE GENOMIC DNA]</scope>
    <source>
        <strain evidence="5">Rhizoctonia solani AG1-IB 7/3/14</strain>
    </source>
</reference>
<protein>
    <submittedName>
        <fullName evidence="4">Rhizoctonia solani AG1-IB WGS project CAOJ00000000 data, isolate 7/3/14, contig 10759</fullName>
        <ecNumber evidence="4">2.7.7.49</ecNumber>
    </submittedName>
</protein>
<gene>
    <name evidence="4" type="ORF">BN14_05015</name>
    <name evidence="5" type="ORF">RSOLAG1IB_12702</name>
</gene>
<dbReference type="HOGENOM" id="CLU_001650_11_7_1"/>
<keyword evidence="1" id="KW-0863">Zinc-finger</keyword>
<dbReference type="InterPro" id="IPR001878">
    <property type="entry name" value="Znf_CCHC"/>
</dbReference>
<dbReference type="Pfam" id="PF14223">
    <property type="entry name" value="Retrotran_gag_2"/>
    <property type="match status" value="1"/>
</dbReference>
<evidence type="ECO:0000313" key="7">
    <source>
        <dbReference type="Proteomes" id="UP000059188"/>
    </source>
</evidence>
<dbReference type="Pfam" id="PF13976">
    <property type="entry name" value="gag_pre-integrs"/>
    <property type="match status" value="1"/>
</dbReference>
<evidence type="ECO:0000256" key="1">
    <source>
        <dbReference type="PROSITE-ProRule" id="PRU00047"/>
    </source>
</evidence>
<feature type="region of interest" description="Disordered" evidence="2">
    <location>
        <begin position="267"/>
        <end position="303"/>
    </location>
</feature>
<feature type="domain" description="CCHC-type" evidence="3">
    <location>
        <begin position="250"/>
        <end position="263"/>
    </location>
</feature>
<organism evidence="4 6">
    <name type="scientific">Thanatephorus cucumeris (strain AG1-IB / isolate 7/3/14)</name>
    <name type="common">Lettuce bottom rot fungus</name>
    <name type="synonym">Rhizoctonia solani</name>
    <dbReference type="NCBI Taxonomy" id="1108050"/>
    <lineage>
        <taxon>Eukaryota</taxon>
        <taxon>Fungi</taxon>
        <taxon>Dikarya</taxon>
        <taxon>Basidiomycota</taxon>
        <taxon>Agaricomycotina</taxon>
        <taxon>Agaricomycetes</taxon>
        <taxon>Cantharellales</taxon>
        <taxon>Ceratobasidiaceae</taxon>
        <taxon>Rhizoctonia</taxon>
        <taxon>Rhizoctonia solani AG-1</taxon>
    </lineage>
</organism>
<dbReference type="Proteomes" id="UP000012065">
    <property type="component" value="Unassembled WGS sequence"/>
</dbReference>
<dbReference type="OrthoDB" id="7691805at2759"/>
<dbReference type="GO" id="GO:0003676">
    <property type="term" value="F:nucleic acid binding"/>
    <property type="evidence" value="ECO:0007669"/>
    <property type="project" value="InterPro"/>
</dbReference>
<dbReference type="AlphaFoldDB" id="M5BUS0"/>
<proteinExistence type="predicted"/>
<evidence type="ECO:0000313" key="6">
    <source>
        <dbReference type="Proteomes" id="UP000012065"/>
    </source>
</evidence>
<reference evidence="4" key="1">
    <citation type="submission" date="2012-10" db="EMBL/GenBank/DDBJ databases">
        <authorList>
            <person name="Jelonek L."/>
        </authorList>
    </citation>
    <scope>NUCLEOTIDE SEQUENCE</scope>
    <source>
        <strain evidence="4">Isolate 7/3/14</strain>
    </source>
</reference>